<dbReference type="EMBL" id="LLXL01001710">
    <property type="protein sequence ID" value="PKK63189.1"/>
    <property type="molecule type" value="Genomic_DNA"/>
</dbReference>
<sequence>MANAISNPYPLLELSGGVINVKEMEDFPEAYPDFLNEVPSTTLIRFPMMTGKTKGLRKHLHSLARIGLRICNYQDEQNLSVDKWDIIIVQVESLSRIEFSARLIVAILDEANAIHCQMSSGVNAQESETYHEDDIRVIDNKFQPLKSKTVDCGMARALVEKVSKLQRPDNSLVRTRAYYVNISTVEAGISFEKTDHFDVVISITNIVTPVNVEAFSAWPNDLPTAIRGHHEWNKNIISYKLDQSPAVILYLEVEHRKRLSVRNFIEISCNLIASTGASLQLIKMDDSQGVIGNRKKIRNEVRIGALVIKEADFSAVATSRNLDPEEAEILKFDQERSIADTMALKYFYMWNLYDSKDMSTKDWDDLCNKKFIEHFSPPEP</sequence>
<name>A0A2N1MNI3_9GLOM</name>
<dbReference type="AlphaFoldDB" id="A0A2N1MNI3"/>
<evidence type="ECO:0008006" key="3">
    <source>
        <dbReference type="Google" id="ProtNLM"/>
    </source>
</evidence>
<dbReference type="Proteomes" id="UP000233469">
    <property type="component" value="Unassembled WGS sequence"/>
</dbReference>
<reference evidence="1 2" key="1">
    <citation type="submission" date="2016-04" db="EMBL/GenBank/DDBJ databases">
        <title>Genome analyses suggest a sexual origin of heterokaryosis in a supposedly ancient asexual fungus.</title>
        <authorList>
            <person name="Ropars J."/>
            <person name="Sedzielewska K."/>
            <person name="Noel J."/>
            <person name="Charron P."/>
            <person name="Farinelli L."/>
            <person name="Marton T."/>
            <person name="Kruger M."/>
            <person name="Pelin A."/>
            <person name="Brachmann A."/>
            <person name="Corradi N."/>
        </authorList>
    </citation>
    <scope>NUCLEOTIDE SEQUENCE [LARGE SCALE GENOMIC DNA]</scope>
    <source>
        <strain evidence="1 2">C2</strain>
    </source>
</reference>
<dbReference type="VEuPathDB" id="FungiDB:RhiirA1_405761"/>
<protein>
    <recommendedName>
        <fullName evidence="3">Replication origin-binding protein domain-containing protein</fullName>
    </recommendedName>
</protein>
<gene>
    <name evidence="1" type="ORF">RhiirC2_789265</name>
</gene>
<accession>A0A2N1MNI3</accession>
<evidence type="ECO:0000313" key="2">
    <source>
        <dbReference type="Proteomes" id="UP000233469"/>
    </source>
</evidence>
<comment type="caution">
    <text evidence="1">The sequence shown here is derived from an EMBL/GenBank/DDBJ whole genome shotgun (WGS) entry which is preliminary data.</text>
</comment>
<reference evidence="1 2" key="2">
    <citation type="submission" date="2017-10" db="EMBL/GenBank/DDBJ databases">
        <title>Extensive intraspecific genome diversity in a model arbuscular mycorrhizal fungus.</title>
        <authorList>
            <person name="Chen E.C.H."/>
            <person name="Morin E."/>
            <person name="Baudet D."/>
            <person name="Noel J."/>
            <person name="Ndikumana S."/>
            <person name="Charron P."/>
            <person name="St-Onge C."/>
            <person name="Giorgi J."/>
            <person name="Grigoriev I.V."/>
            <person name="Roux C."/>
            <person name="Martin F.M."/>
            <person name="Corradi N."/>
        </authorList>
    </citation>
    <scope>NUCLEOTIDE SEQUENCE [LARGE SCALE GENOMIC DNA]</scope>
    <source>
        <strain evidence="1 2">C2</strain>
    </source>
</reference>
<organism evidence="1 2">
    <name type="scientific">Rhizophagus irregularis</name>
    <dbReference type="NCBI Taxonomy" id="588596"/>
    <lineage>
        <taxon>Eukaryota</taxon>
        <taxon>Fungi</taxon>
        <taxon>Fungi incertae sedis</taxon>
        <taxon>Mucoromycota</taxon>
        <taxon>Glomeromycotina</taxon>
        <taxon>Glomeromycetes</taxon>
        <taxon>Glomerales</taxon>
        <taxon>Glomeraceae</taxon>
        <taxon>Rhizophagus</taxon>
    </lineage>
</organism>
<dbReference type="VEuPathDB" id="FungiDB:FUN_007787"/>
<evidence type="ECO:0000313" key="1">
    <source>
        <dbReference type="EMBL" id="PKK63189.1"/>
    </source>
</evidence>
<proteinExistence type="predicted"/>